<feature type="domain" description="Thiamine phosphate synthase/TenI" evidence="10">
    <location>
        <begin position="6"/>
        <end position="181"/>
    </location>
</feature>
<dbReference type="GO" id="GO:0004789">
    <property type="term" value="F:thiamine-phosphate diphosphorylase activity"/>
    <property type="evidence" value="ECO:0007669"/>
    <property type="project" value="UniProtKB-UniRule"/>
</dbReference>
<evidence type="ECO:0000256" key="2">
    <source>
        <dbReference type="ARBA" id="ARBA00022679"/>
    </source>
</evidence>
<evidence type="ECO:0000256" key="3">
    <source>
        <dbReference type="ARBA" id="ARBA00022723"/>
    </source>
</evidence>
<dbReference type="InterPro" id="IPR022998">
    <property type="entry name" value="ThiamineP_synth_TenI"/>
</dbReference>
<evidence type="ECO:0000313" key="11">
    <source>
        <dbReference type="EMBL" id="MBS4538597.1"/>
    </source>
</evidence>
<feature type="binding site" evidence="9">
    <location>
        <position position="68"/>
    </location>
    <ligand>
        <name>4-amino-2-methyl-5-(diphosphooxymethyl)pyrimidine</name>
        <dbReference type="ChEBI" id="CHEBI:57841"/>
    </ligand>
</feature>
<keyword evidence="4 9" id="KW-0460">Magnesium</keyword>
<keyword evidence="2 9" id="KW-0808">Transferase</keyword>
<keyword evidence="3 9" id="KW-0479">Metal-binding</keyword>
<dbReference type="EC" id="2.5.1.3" evidence="9"/>
<comment type="caution">
    <text evidence="9">Lacks conserved residue(s) required for the propagation of feature annotation.</text>
</comment>
<evidence type="ECO:0000256" key="7">
    <source>
        <dbReference type="ARBA" id="ARBA00047851"/>
    </source>
</evidence>
<dbReference type="CDD" id="cd00564">
    <property type="entry name" value="TMP_TenI"/>
    <property type="match status" value="1"/>
</dbReference>
<keyword evidence="5 9" id="KW-0784">Thiamine biosynthesis</keyword>
<sequence>MNKNMIYVVTNRNLIKEENFYEAIERCSQASIDGLILREKDLSTDELLEMAKRVKVITNKYHIPLIINGNIEVAKKINSYGCHLSYKDIPNNYHKEGLKLGASIHSVEEAIESERLGVDYIIAGNIFETDCKPGLIGKGIEFLEEIKSRVSIPIIAIGGIDIDNAKKVINAGVNGVAIMSSAMNDINNRFINKLREEVEENI</sequence>
<dbReference type="AlphaFoldDB" id="A0A942Z7E3"/>
<dbReference type="HAMAP" id="MF_00097">
    <property type="entry name" value="TMP_synthase"/>
    <property type="match status" value="1"/>
</dbReference>
<dbReference type="Pfam" id="PF02581">
    <property type="entry name" value="TMP-TENI"/>
    <property type="match status" value="1"/>
</dbReference>
<dbReference type="GO" id="GO:0005737">
    <property type="term" value="C:cytoplasm"/>
    <property type="evidence" value="ECO:0007669"/>
    <property type="project" value="TreeGrafter"/>
</dbReference>
<comment type="cofactor">
    <cofactor evidence="9">
        <name>Mg(2+)</name>
        <dbReference type="ChEBI" id="CHEBI:18420"/>
    </cofactor>
    <text evidence="9">Binds 1 Mg(2+) ion per subunit.</text>
</comment>
<evidence type="ECO:0000256" key="1">
    <source>
        <dbReference type="ARBA" id="ARBA00005165"/>
    </source>
</evidence>
<accession>A0A942Z7E3</accession>
<dbReference type="Proteomes" id="UP000724672">
    <property type="component" value="Unassembled WGS sequence"/>
</dbReference>
<comment type="catalytic activity">
    <reaction evidence="7 9">
        <text>2-(2-carboxy-4-methylthiazol-5-yl)ethyl phosphate + 4-amino-2-methyl-5-(diphosphooxymethyl)pyrimidine + 2 H(+) = thiamine phosphate + CO2 + diphosphate</text>
        <dbReference type="Rhea" id="RHEA:47848"/>
        <dbReference type="ChEBI" id="CHEBI:15378"/>
        <dbReference type="ChEBI" id="CHEBI:16526"/>
        <dbReference type="ChEBI" id="CHEBI:33019"/>
        <dbReference type="ChEBI" id="CHEBI:37575"/>
        <dbReference type="ChEBI" id="CHEBI:57841"/>
        <dbReference type="ChEBI" id="CHEBI:62890"/>
        <dbReference type="EC" id="2.5.1.3"/>
    </reaction>
</comment>
<evidence type="ECO:0000259" key="10">
    <source>
        <dbReference type="Pfam" id="PF02581"/>
    </source>
</evidence>
<evidence type="ECO:0000256" key="6">
    <source>
        <dbReference type="ARBA" id="ARBA00047334"/>
    </source>
</evidence>
<comment type="catalytic activity">
    <reaction evidence="6 9">
        <text>4-methyl-5-(2-phosphooxyethyl)-thiazole + 4-amino-2-methyl-5-(diphosphooxymethyl)pyrimidine + H(+) = thiamine phosphate + diphosphate</text>
        <dbReference type="Rhea" id="RHEA:22328"/>
        <dbReference type="ChEBI" id="CHEBI:15378"/>
        <dbReference type="ChEBI" id="CHEBI:33019"/>
        <dbReference type="ChEBI" id="CHEBI:37575"/>
        <dbReference type="ChEBI" id="CHEBI:57841"/>
        <dbReference type="ChEBI" id="CHEBI:58296"/>
        <dbReference type="EC" id="2.5.1.3"/>
    </reaction>
</comment>
<evidence type="ECO:0000256" key="5">
    <source>
        <dbReference type="ARBA" id="ARBA00022977"/>
    </source>
</evidence>
<evidence type="ECO:0000256" key="4">
    <source>
        <dbReference type="ARBA" id="ARBA00022842"/>
    </source>
</evidence>
<keyword evidence="12" id="KW-1185">Reference proteome</keyword>
<proteinExistence type="inferred from homology"/>
<reference evidence="11" key="1">
    <citation type="submission" date="2019-12" db="EMBL/GenBank/DDBJ databases">
        <title>Clostridiaceae gen. nov. sp. nov., isolated from sediment in Xinjiang, China.</title>
        <authorList>
            <person name="Zhang R."/>
        </authorList>
    </citation>
    <scope>NUCLEOTIDE SEQUENCE</scope>
    <source>
        <strain evidence="11">D2Q-11</strain>
    </source>
</reference>
<dbReference type="GO" id="GO:0009228">
    <property type="term" value="P:thiamine biosynthetic process"/>
    <property type="evidence" value="ECO:0007669"/>
    <property type="project" value="UniProtKB-KW"/>
</dbReference>
<feature type="binding site" evidence="9">
    <location>
        <position position="132"/>
    </location>
    <ligand>
        <name>4-amino-2-methyl-5-(diphosphooxymethyl)pyrimidine</name>
        <dbReference type="ChEBI" id="CHEBI:57841"/>
    </ligand>
</feature>
<dbReference type="RefSeq" id="WP_203366519.1">
    <property type="nucleotide sequence ID" value="NZ_WSFT01000036.1"/>
</dbReference>
<comment type="similarity">
    <text evidence="9">Belongs to the thiamine-phosphate synthase family.</text>
</comment>
<feature type="binding site" evidence="9">
    <location>
        <position position="103"/>
    </location>
    <ligand>
        <name>4-amino-2-methyl-5-(diphosphooxymethyl)pyrimidine</name>
        <dbReference type="ChEBI" id="CHEBI:57841"/>
    </ligand>
</feature>
<comment type="function">
    <text evidence="9">Condenses 4-methyl-5-(beta-hydroxyethyl)thiazole monophosphate (THZ-P) and 2-methyl-4-amino-5-hydroxymethyl pyrimidine pyrophosphate (HMP-PP) to form thiamine monophosphate (TMP).</text>
</comment>
<dbReference type="SUPFAM" id="SSF51391">
    <property type="entry name" value="Thiamin phosphate synthase"/>
    <property type="match status" value="1"/>
</dbReference>
<dbReference type="InterPro" id="IPR034291">
    <property type="entry name" value="TMP_synthase"/>
</dbReference>
<comment type="caution">
    <text evidence="11">The sequence shown here is derived from an EMBL/GenBank/DDBJ whole genome shotgun (WGS) entry which is preliminary data.</text>
</comment>
<dbReference type="GO" id="GO:0009229">
    <property type="term" value="P:thiamine diphosphate biosynthetic process"/>
    <property type="evidence" value="ECO:0007669"/>
    <property type="project" value="UniProtKB-UniRule"/>
</dbReference>
<name>A0A942Z7E3_9FIRM</name>
<organism evidence="11 12">
    <name type="scientific">Anaeromonas frigoriresistens</name>
    <dbReference type="NCBI Taxonomy" id="2683708"/>
    <lineage>
        <taxon>Bacteria</taxon>
        <taxon>Bacillati</taxon>
        <taxon>Bacillota</taxon>
        <taxon>Tissierellia</taxon>
        <taxon>Tissierellales</taxon>
        <taxon>Thermohalobacteraceae</taxon>
        <taxon>Anaeromonas</taxon>
    </lineage>
</organism>
<dbReference type="PANTHER" id="PTHR20857">
    <property type="entry name" value="THIAMINE-PHOSPHATE PYROPHOSPHORYLASE"/>
    <property type="match status" value="1"/>
</dbReference>
<evidence type="ECO:0000256" key="9">
    <source>
        <dbReference type="HAMAP-Rule" id="MF_00097"/>
    </source>
</evidence>
<dbReference type="InterPro" id="IPR013785">
    <property type="entry name" value="Aldolase_TIM"/>
</dbReference>
<gene>
    <name evidence="9" type="primary">thiE</name>
    <name evidence="11" type="ORF">GOQ27_08985</name>
</gene>
<dbReference type="PANTHER" id="PTHR20857:SF15">
    <property type="entry name" value="THIAMINE-PHOSPHATE SYNTHASE"/>
    <property type="match status" value="1"/>
</dbReference>
<comment type="catalytic activity">
    <reaction evidence="8 9">
        <text>2-[(2R,5Z)-2-carboxy-4-methylthiazol-5(2H)-ylidene]ethyl phosphate + 4-amino-2-methyl-5-(diphosphooxymethyl)pyrimidine + 2 H(+) = thiamine phosphate + CO2 + diphosphate</text>
        <dbReference type="Rhea" id="RHEA:47844"/>
        <dbReference type="ChEBI" id="CHEBI:15378"/>
        <dbReference type="ChEBI" id="CHEBI:16526"/>
        <dbReference type="ChEBI" id="CHEBI:33019"/>
        <dbReference type="ChEBI" id="CHEBI:37575"/>
        <dbReference type="ChEBI" id="CHEBI:57841"/>
        <dbReference type="ChEBI" id="CHEBI:62899"/>
        <dbReference type="EC" id="2.5.1.3"/>
    </reaction>
</comment>
<dbReference type="GO" id="GO:0000287">
    <property type="term" value="F:magnesium ion binding"/>
    <property type="evidence" value="ECO:0007669"/>
    <property type="project" value="UniProtKB-UniRule"/>
</dbReference>
<feature type="binding site" evidence="9">
    <location>
        <position position="159"/>
    </location>
    <ligand>
        <name>2-[(2R,5Z)-2-carboxy-4-methylthiazol-5(2H)-ylidene]ethyl phosphate</name>
        <dbReference type="ChEBI" id="CHEBI:62899"/>
    </ligand>
</feature>
<evidence type="ECO:0000313" key="12">
    <source>
        <dbReference type="Proteomes" id="UP000724672"/>
    </source>
</evidence>
<comment type="pathway">
    <text evidence="1 9">Cofactor biosynthesis; thiamine diphosphate biosynthesis; thiamine phosphate from 4-amino-2-methyl-5-diphosphomethylpyrimidine and 4-methyl-5-(2-phosphoethyl)-thiazole: step 1/1.</text>
</comment>
<feature type="binding site" evidence="9">
    <location>
        <position position="88"/>
    </location>
    <ligand>
        <name>Mg(2+)</name>
        <dbReference type="ChEBI" id="CHEBI:18420"/>
    </ligand>
</feature>
<dbReference type="EMBL" id="WSFT01000036">
    <property type="protein sequence ID" value="MBS4538597.1"/>
    <property type="molecule type" value="Genomic_DNA"/>
</dbReference>
<dbReference type="Gene3D" id="3.20.20.70">
    <property type="entry name" value="Aldolase class I"/>
    <property type="match status" value="1"/>
</dbReference>
<protein>
    <recommendedName>
        <fullName evidence="9">Thiamine-phosphate synthase</fullName>
        <shortName evidence="9">TP synthase</shortName>
        <shortName evidence="9">TPS</shortName>
        <ecNumber evidence="9">2.5.1.3</ecNumber>
    </recommendedName>
    <alternativeName>
        <fullName evidence="9">Thiamine-phosphate pyrophosphorylase</fullName>
        <shortName evidence="9">TMP pyrophosphorylase</shortName>
        <shortName evidence="9">TMP-PPase</shortName>
    </alternativeName>
</protein>
<evidence type="ECO:0000256" key="8">
    <source>
        <dbReference type="ARBA" id="ARBA00047883"/>
    </source>
</evidence>
<dbReference type="InterPro" id="IPR036206">
    <property type="entry name" value="ThiamineP_synth_sf"/>
</dbReference>